<dbReference type="EMBL" id="FNCC01000034">
    <property type="protein sequence ID" value="SDH60115.1"/>
    <property type="molecule type" value="Genomic_DNA"/>
</dbReference>
<name>A0A1G8DRA6_9PSEU</name>
<dbReference type="Proteomes" id="UP000199623">
    <property type="component" value="Unassembled WGS sequence"/>
</dbReference>
<organism evidence="2 3">
    <name type="scientific">Lentzea fradiae</name>
    <dbReference type="NCBI Taxonomy" id="200378"/>
    <lineage>
        <taxon>Bacteria</taxon>
        <taxon>Bacillati</taxon>
        <taxon>Actinomycetota</taxon>
        <taxon>Actinomycetes</taxon>
        <taxon>Pseudonocardiales</taxon>
        <taxon>Pseudonocardiaceae</taxon>
        <taxon>Lentzea</taxon>
    </lineage>
</organism>
<evidence type="ECO:0000313" key="2">
    <source>
        <dbReference type="EMBL" id="SDH60115.1"/>
    </source>
</evidence>
<evidence type="ECO:0000313" key="3">
    <source>
        <dbReference type="Proteomes" id="UP000199623"/>
    </source>
</evidence>
<feature type="domain" description="DUF397" evidence="1">
    <location>
        <begin position="2"/>
        <end position="52"/>
    </location>
</feature>
<protein>
    <recommendedName>
        <fullName evidence="1">DUF397 domain-containing protein</fullName>
    </recommendedName>
</protein>
<dbReference type="InterPro" id="IPR007278">
    <property type="entry name" value="DUF397"/>
</dbReference>
<evidence type="ECO:0000259" key="1">
    <source>
        <dbReference type="Pfam" id="PF04149"/>
    </source>
</evidence>
<proteinExistence type="predicted"/>
<accession>A0A1G8DRA6</accession>
<keyword evidence="3" id="KW-1185">Reference proteome</keyword>
<dbReference type="Pfam" id="PF04149">
    <property type="entry name" value="DUF397"/>
    <property type="match status" value="1"/>
</dbReference>
<gene>
    <name evidence="2" type="ORF">SAMN05216553_1344</name>
</gene>
<dbReference type="STRING" id="200378.SAMN05216553_1344"/>
<reference evidence="3" key="1">
    <citation type="submission" date="2016-10" db="EMBL/GenBank/DDBJ databases">
        <authorList>
            <person name="Varghese N."/>
            <person name="Submissions S."/>
        </authorList>
    </citation>
    <scope>NUCLEOTIDE SEQUENCE [LARGE SCALE GENOMIC DNA]</scope>
    <source>
        <strain evidence="3">CGMCC 4.3506</strain>
    </source>
</reference>
<sequence length="59" mass="6333">MWRKSSRSNGNGGTNCVEVALNGSAARVRDSKNRMEAEVAAPGWAAFIDAVKRGDLEKP</sequence>
<dbReference type="RefSeq" id="WP_090060448.1">
    <property type="nucleotide sequence ID" value="NZ_FNCC01000034.1"/>
</dbReference>
<dbReference type="OrthoDB" id="3296416at2"/>
<dbReference type="AlphaFoldDB" id="A0A1G8DRA6"/>